<dbReference type="AlphaFoldDB" id="A0A2P2P3B9"/>
<sequence>MDAFHHLVQIFEGSALFCIRLSQFYSLMISYCVCDR</sequence>
<protein>
    <submittedName>
        <fullName evidence="1">Uncharacterized protein</fullName>
    </submittedName>
</protein>
<reference evidence="1" key="1">
    <citation type="submission" date="2018-02" db="EMBL/GenBank/DDBJ databases">
        <title>Rhizophora mucronata_Transcriptome.</title>
        <authorList>
            <person name="Meera S.P."/>
            <person name="Sreeshan A."/>
            <person name="Augustine A."/>
        </authorList>
    </citation>
    <scope>NUCLEOTIDE SEQUENCE</scope>
    <source>
        <tissue evidence="1">Leaf</tissue>
    </source>
</reference>
<accession>A0A2P2P3B9</accession>
<proteinExistence type="predicted"/>
<organism evidence="1">
    <name type="scientific">Rhizophora mucronata</name>
    <name type="common">Asiatic mangrove</name>
    <dbReference type="NCBI Taxonomy" id="61149"/>
    <lineage>
        <taxon>Eukaryota</taxon>
        <taxon>Viridiplantae</taxon>
        <taxon>Streptophyta</taxon>
        <taxon>Embryophyta</taxon>
        <taxon>Tracheophyta</taxon>
        <taxon>Spermatophyta</taxon>
        <taxon>Magnoliopsida</taxon>
        <taxon>eudicotyledons</taxon>
        <taxon>Gunneridae</taxon>
        <taxon>Pentapetalae</taxon>
        <taxon>rosids</taxon>
        <taxon>fabids</taxon>
        <taxon>Malpighiales</taxon>
        <taxon>Rhizophoraceae</taxon>
        <taxon>Rhizophora</taxon>
    </lineage>
</organism>
<name>A0A2P2P3B9_RHIMU</name>
<evidence type="ECO:0000313" key="1">
    <source>
        <dbReference type="EMBL" id="MBX49121.1"/>
    </source>
</evidence>
<dbReference type="EMBL" id="GGEC01068637">
    <property type="protein sequence ID" value="MBX49121.1"/>
    <property type="molecule type" value="Transcribed_RNA"/>
</dbReference>